<dbReference type="InterPro" id="IPR003343">
    <property type="entry name" value="Big_2"/>
</dbReference>
<reference evidence="2 3" key="1">
    <citation type="journal article" date="2013" name="PLoS ONE">
        <title>Characterization of Enterococcus faecalis Phage IME-EF1 and Its Endolysin.</title>
        <authorList>
            <person name="Zhang W."/>
            <person name="Mi Z."/>
            <person name="Yin X."/>
            <person name="Fan H."/>
            <person name="An X."/>
            <person name="Zhang Z."/>
            <person name="Chen J."/>
            <person name="Tong Y."/>
        </authorList>
    </citation>
    <scope>NUCLEOTIDE SEQUENCE [LARGE SCALE GENOMIC DNA]</scope>
</reference>
<dbReference type="SUPFAM" id="SSF49265">
    <property type="entry name" value="Fibronectin type III"/>
    <property type="match status" value="1"/>
</dbReference>
<dbReference type="GeneID" id="40079870"/>
<dbReference type="InterPro" id="IPR008964">
    <property type="entry name" value="Invasin/intimin_cell_adhesion"/>
</dbReference>
<dbReference type="SMART" id="SM00635">
    <property type="entry name" value="BID_2"/>
    <property type="match status" value="1"/>
</dbReference>
<dbReference type="SUPFAM" id="SSF49373">
    <property type="entry name" value="Invasin/intimin cell-adhesion fragments"/>
    <property type="match status" value="1"/>
</dbReference>
<sequence>MAKTYNIYQDGVKVQEGVAELTKTITGLTPNTSYKFEVTAVEEGVESAKSTAVTAKTNPHLVDTVTASQKTMSLAADGSKALTFTVAPDDATNKELTITNSNPEFATYADGTVTAVAEGTTTITATAKDGSGATANCVVTVQAPAE</sequence>
<feature type="domain" description="Fibronectin type-III" evidence="1">
    <location>
        <begin position="1"/>
        <end position="60"/>
    </location>
</feature>
<proteinExistence type="predicted"/>
<dbReference type="Proteomes" id="UP000015088">
    <property type="component" value="Segment"/>
</dbReference>
<dbReference type="Pfam" id="PF02368">
    <property type="entry name" value="Big_2"/>
    <property type="match status" value="1"/>
</dbReference>
<dbReference type="OrthoDB" id="15396at10239"/>
<keyword evidence="3" id="KW-1185">Reference proteome</keyword>
<evidence type="ECO:0000259" key="1">
    <source>
        <dbReference type="PROSITE" id="PS50853"/>
    </source>
</evidence>
<dbReference type="KEGG" id="vg:40079870"/>
<dbReference type="Gene3D" id="2.60.40.10">
    <property type="entry name" value="Immunoglobulins"/>
    <property type="match status" value="1"/>
</dbReference>
<dbReference type="InterPro" id="IPR036116">
    <property type="entry name" value="FN3_sf"/>
</dbReference>
<dbReference type="InterPro" id="IPR003961">
    <property type="entry name" value="FN3_dom"/>
</dbReference>
<protein>
    <submittedName>
        <fullName evidence="2">Major tail protein</fullName>
    </submittedName>
</protein>
<name>S5MEH4_9CAUD</name>
<dbReference type="Gene3D" id="2.60.40.1080">
    <property type="match status" value="1"/>
</dbReference>
<dbReference type="CDD" id="cd00063">
    <property type="entry name" value="FN3"/>
    <property type="match status" value="1"/>
</dbReference>
<organism evidence="2 3">
    <name type="scientific">Enterococcus phage IMEEF1</name>
    <dbReference type="NCBI Taxonomy" id="1351735"/>
    <lineage>
        <taxon>Viruses</taxon>
        <taxon>Duplodnaviria</taxon>
        <taxon>Heunggongvirae</taxon>
        <taxon>Uroviricota</taxon>
        <taxon>Caudoviricetes</taxon>
        <taxon>Saphexavirus</taxon>
        <taxon>Saphexavirus IMEEF1</taxon>
    </lineage>
</organism>
<accession>S5MEH4</accession>
<dbReference type="PROSITE" id="PS50853">
    <property type="entry name" value="FN3"/>
    <property type="match status" value="1"/>
</dbReference>
<evidence type="ECO:0000313" key="3">
    <source>
        <dbReference type="Proteomes" id="UP000015088"/>
    </source>
</evidence>
<evidence type="ECO:0000313" key="2">
    <source>
        <dbReference type="EMBL" id="AGR48984.1"/>
    </source>
</evidence>
<dbReference type="RefSeq" id="YP_009603884.1">
    <property type="nucleotide sequence ID" value="NC_041959.1"/>
</dbReference>
<dbReference type="InterPro" id="IPR013783">
    <property type="entry name" value="Ig-like_fold"/>
</dbReference>
<dbReference type="EMBL" id="KF192053">
    <property type="protein sequence ID" value="AGR48984.1"/>
    <property type="molecule type" value="Genomic_DNA"/>
</dbReference>